<protein>
    <submittedName>
        <fullName evidence="1">Uncharacterized protein</fullName>
    </submittedName>
</protein>
<sequence length="287" mass="32961">MGAPPKKKARLEEDSAESDEEVFQVEYFKAAKVDEDGEWLYLVKWHGYDNPKDDTWEPQEYTANCQRLLASFWKEIGGDDEDYYPGYNCTPSEAWINKEKIRFARKNPDAMRRVAAQKSKAAERDRKKEQRRQKQKHATAKAALQETSTSKAPIFMQDPKTPSSMAVNVRVKEEYDRRATVSKTTSKSMPKPAIQPEASSDSEPDVPIMKMVKKTRRVGQESSSSDPSLESEDEPQLAKRKRKRSNLEAVGLNCSVLNRDQRLKKLNHRDTGNQGLPIFLYKQRRSS</sequence>
<organism evidence="1 2">
    <name type="scientific">Lentinula aff. lateritia</name>
    <dbReference type="NCBI Taxonomy" id="2804960"/>
    <lineage>
        <taxon>Eukaryota</taxon>
        <taxon>Fungi</taxon>
        <taxon>Dikarya</taxon>
        <taxon>Basidiomycota</taxon>
        <taxon>Agaricomycotina</taxon>
        <taxon>Agaricomycetes</taxon>
        <taxon>Agaricomycetidae</taxon>
        <taxon>Agaricales</taxon>
        <taxon>Marasmiineae</taxon>
        <taxon>Omphalotaceae</taxon>
        <taxon>Lentinula</taxon>
    </lineage>
</organism>
<comment type="caution">
    <text evidence="1">The sequence shown here is derived from an EMBL/GenBank/DDBJ whole genome shotgun (WGS) entry which is preliminary data.</text>
</comment>
<dbReference type="EMBL" id="MU795095">
    <property type="protein sequence ID" value="KAJ3810600.1"/>
    <property type="molecule type" value="Genomic_DNA"/>
</dbReference>
<keyword evidence="2" id="KW-1185">Reference proteome</keyword>
<accession>A0ACC1U1K8</accession>
<reference evidence="1" key="1">
    <citation type="submission" date="2022-09" db="EMBL/GenBank/DDBJ databases">
        <title>A Global Phylogenomic Analysis of the Shiitake Genus Lentinula.</title>
        <authorList>
            <consortium name="DOE Joint Genome Institute"/>
            <person name="Sierra-Patev S."/>
            <person name="Min B."/>
            <person name="Naranjo-Ortiz M."/>
            <person name="Looney B."/>
            <person name="Konkel Z."/>
            <person name="Slot J.C."/>
            <person name="Sakamoto Y."/>
            <person name="Steenwyk J.L."/>
            <person name="Rokas A."/>
            <person name="Carro J."/>
            <person name="Camarero S."/>
            <person name="Ferreira P."/>
            <person name="Molpeceres G."/>
            <person name="Ruiz-Duenas F.J."/>
            <person name="Serrano A."/>
            <person name="Henrissat B."/>
            <person name="Drula E."/>
            <person name="Hughes K.W."/>
            <person name="Mata J.L."/>
            <person name="Ishikawa N.K."/>
            <person name="Vargas-Isla R."/>
            <person name="Ushijima S."/>
            <person name="Smith C.A."/>
            <person name="Ahrendt S."/>
            <person name="Andreopoulos W."/>
            <person name="He G."/>
            <person name="Labutti K."/>
            <person name="Lipzen A."/>
            <person name="Ng V."/>
            <person name="Riley R."/>
            <person name="Sandor L."/>
            <person name="Barry K."/>
            <person name="Martinez A.T."/>
            <person name="Xiao Y."/>
            <person name="Gibbons J.G."/>
            <person name="Terashima K."/>
            <person name="Grigoriev I.V."/>
            <person name="Hibbett D.S."/>
        </authorList>
    </citation>
    <scope>NUCLEOTIDE SEQUENCE</scope>
    <source>
        <strain evidence="1">TMI1499</strain>
    </source>
</reference>
<name>A0ACC1U1K8_9AGAR</name>
<evidence type="ECO:0000313" key="1">
    <source>
        <dbReference type="EMBL" id="KAJ3810600.1"/>
    </source>
</evidence>
<proteinExistence type="predicted"/>
<dbReference type="Proteomes" id="UP001163835">
    <property type="component" value="Unassembled WGS sequence"/>
</dbReference>
<gene>
    <name evidence="1" type="ORF">F5876DRAFT_65499</name>
</gene>
<evidence type="ECO:0000313" key="2">
    <source>
        <dbReference type="Proteomes" id="UP001163835"/>
    </source>
</evidence>